<reference evidence="9" key="1">
    <citation type="journal article" date="2024" name="IScience">
        <title>Strigolactones Initiate the Formation of Haustorium-like Structures in Castilleja.</title>
        <authorList>
            <person name="Buerger M."/>
            <person name="Peterson D."/>
            <person name="Chory J."/>
        </authorList>
    </citation>
    <scope>NUCLEOTIDE SEQUENCE [LARGE SCALE GENOMIC DNA]</scope>
</reference>
<evidence type="ECO:0000259" key="6">
    <source>
        <dbReference type="PROSITE" id="PS51925"/>
    </source>
</evidence>
<gene>
    <name evidence="8" type="ORF">CASFOL_036095</name>
</gene>
<dbReference type="Pfam" id="PF08766">
    <property type="entry name" value="DEK_C"/>
    <property type="match status" value="1"/>
</dbReference>
<feature type="domain" description="DM2" evidence="6">
    <location>
        <begin position="130"/>
        <end position="207"/>
    </location>
</feature>
<dbReference type="InterPro" id="IPR003121">
    <property type="entry name" value="SWIB_MDM2_domain"/>
</dbReference>
<feature type="compositionally biased region" description="Basic and acidic residues" evidence="5">
    <location>
        <begin position="67"/>
        <end position="79"/>
    </location>
</feature>
<evidence type="ECO:0000256" key="4">
    <source>
        <dbReference type="ARBA" id="ARBA00023242"/>
    </source>
</evidence>
<keyword evidence="4" id="KW-0539">Nucleus</keyword>
<keyword evidence="2" id="KW-0805">Transcription regulation</keyword>
<evidence type="ECO:0000256" key="2">
    <source>
        <dbReference type="ARBA" id="ARBA00023015"/>
    </source>
</evidence>
<evidence type="ECO:0000259" key="7">
    <source>
        <dbReference type="PROSITE" id="PS51998"/>
    </source>
</evidence>
<dbReference type="PROSITE" id="PS51998">
    <property type="entry name" value="DEK_C"/>
    <property type="match status" value="1"/>
</dbReference>
<dbReference type="AlphaFoldDB" id="A0ABD3BVD8"/>
<sequence length="333" mass="37685">MVSDSVLVSRLHELIRSSDLETATAGSIRRRLEEEFSIDLYGRRAFIREQIDVFLQGGSVQNDSPEQYEKVDENARNDAVEEDEEQRQGKKTAGASEISEEDEASDEGRSKKKKQTSTNTNAKKKGGRGGFSKPSALSPQLQKICGVAQLGRTEVVKKIWAYIKEHNLQNPKNRRQILCDESLHGIFRVKSIDMFQMSKALSNHIWPLDEAEATPTPVKSSQKESQLKRHRESSDRPKKKAKPKKGKSTSGFTAPHPISDALVKFFGTGENELSRVDVIKRMWQYIKENELQDPSEKRMVLCDDKLKELFGVDSFDGFTVTKLLKSHFIKTQG</sequence>
<dbReference type="SMART" id="SM00151">
    <property type="entry name" value="SWIB"/>
    <property type="match status" value="2"/>
</dbReference>
<feature type="region of interest" description="Disordered" evidence="5">
    <location>
        <begin position="58"/>
        <end position="137"/>
    </location>
</feature>
<protein>
    <submittedName>
        <fullName evidence="8">Uncharacterized protein</fullName>
    </submittedName>
</protein>
<proteinExistence type="predicted"/>
<evidence type="ECO:0000256" key="1">
    <source>
        <dbReference type="ARBA" id="ARBA00004123"/>
    </source>
</evidence>
<dbReference type="InterPro" id="IPR014876">
    <property type="entry name" value="DEK_C"/>
</dbReference>
<dbReference type="SUPFAM" id="SSF47592">
    <property type="entry name" value="SWIB/MDM2 domain"/>
    <property type="match status" value="2"/>
</dbReference>
<comment type="subcellular location">
    <subcellularLocation>
        <location evidence="1">Nucleus</location>
    </subcellularLocation>
</comment>
<comment type="caution">
    <text evidence="8">The sequence shown here is derived from an EMBL/GenBank/DDBJ whole genome shotgun (WGS) entry which is preliminary data.</text>
</comment>
<dbReference type="CDD" id="cd10567">
    <property type="entry name" value="SWIB-MDM2_like"/>
    <property type="match status" value="2"/>
</dbReference>
<dbReference type="Gene3D" id="1.10.10.60">
    <property type="entry name" value="Homeodomain-like"/>
    <property type="match status" value="1"/>
</dbReference>
<dbReference type="SUPFAM" id="SSF109715">
    <property type="entry name" value="DEK C-terminal domain"/>
    <property type="match status" value="1"/>
</dbReference>
<dbReference type="PANTHER" id="PTHR13844">
    <property type="entry name" value="SWI/SNF-RELATED MATRIX-ASSOCIATED ACTIN-DEPENDENT REGULATOR OF CHROMATIN SUBFAMILY D"/>
    <property type="match status" value="1"/>
</dbReference>
<feature type="domain" description="DEK-C" evidence="7">
    <location>
        <begin position="1"/>
        <end position="56"/>
    </location>
</feature>
<keyword evidence="9" id="KW-1185">Reference proteome</keyword>
<evidence type="ECO:0000256" key="3">
    <source>
        <dbReference type="ARBA" id="ARBA00023163"/>
    </source>
</evidence>
<organism evidence="8 9">
    <name type="scientific">Castilleja foliolosa</name>
    <dbReference type="NCBI Taxonomy" id="1961234"/>
    <lineage>
        <taxon>Eukaryota</taxon>
        <taxon>Viridiplantae</taxon>
        <taxon>Streptophyta</taxon>
        <taxon>Embryophyta</taxon>
        <taxon>Tracheophyta</taxon>
        <taxon>Spermatophyta</taxon>
        <taxon>Magnoliopsida</taxon>
        <taxon>eudicotyledons</taxon>
        <taxon>Gunneridae</taxon>
        <taxon>Pentapetalae</taxon>
        <taxon>asterids</taxon>
        <taxon>lamiids</taxon>
        <taxon>Lamiales</taxon>
        <taxon>Orobanchaceae</taxon>
        <taxon>Pedicularideae</taxon>
        <taxon>Castillejinae</taxon>
        <taxon>Castilleja</taxon>
    </lineage>
</organism>
<dbReference type="GO" id="GO:0000500">
    <property type="term" value="C:RNA polymerase I upstream activating factor complex"/>
    <property type="evidence" value="ECO:0007669"/>
    <property type="project" value="UniProtKB-ARBA"/>
</dbReference>
<keyword evidence="3" id="KW-0804">Transcription</keyword>
<feature type="compositionally biased region" description="Basic residues" evidence="5">
    <location>
        <begin position="237"/>
        <end position="247"/>
    </location>
</feature>
<name>A0ABD3BVD8_9LAMI</name>
<evidence type="ECO:0000313" key="8">
    <source>
        <dbReference type="EMBL" id="KAL3621183.1"/>
    </source>
</evidence>
<feature type="region of interest" description="Disordered" evidence="5">
    <location>
        <begin position="212"/>
        <end position="255"/>
    </location>
</feature>
<accession>A0ABD3BVD8</accession>
<dbReference type="InterPro" id="IPR019835">
    <property type="entry name" value="SWIB_domain"/>
</dbReference>
<dbReference type="Gene3D" id="1.10.245.10">
    <property type="entry name" value="SWIB/MDM2 domain"/>
    <property type="match status" value="2"/>
</dbReference>
<feature type="compositionally biased region" description="Basic and acidic residues" evidence="5">
    <location>
        <begin position="221"/>
        <end position="236"/>
    </location>
</feature>
<dbReference type="Proteomes" id="UP001632038">
    <property type="component" value="Unassembled WGS sequence"/>
</dbReference>
<evidence type="ECO:0000256" key="5">
    <source>
        <dbReference type="SAM" id="MobiDB-lite"/>
    </source>
</evidence>
<dbReference type="FunFam" id="1.10.245.10:FF:000004">
    <property type="entry name" value="Upstream activation factor subunit"/>
    <property type="match status" value="1"/>
</dbReference>
<dbReference type="Pfam" id="PF02201">
    <property type="entry name" value="SWIB"/>
    <property type="match status" value="2"/>
</dbReference>
<dbReference type="EMBL" id="JAVIJP010000066">
    <property type="protein sequence ID" value="KAL3621183.1"/>
    <property type="molecule type" value="Genomic_DNA"/>
</dbReference>
<dbReference type="GO" id="GO:0001181">
    <property type="term" value="F:RNA polymerase I general transcription initiation factor activity"/>
    <property type="evidence" value="ECO:0007669"/>
    <property type="project" value="UniProtKB-ARBA"/>
</dbReference>
<dbReference type="PROSITE" id="PS51925">
    <property type="entry name" value="SWIB_MDM2"/>
    <property type="match status" value="2"/>
</dbReference>
<feature type="domain" description="DM2" evidence="6">
    <location>
        <begin position="251"/>
        <end position="330"/>
    </location>
</feature>
<evidence type="ECO:0000313" key="9">
    <source>
        <dbReference type="Proteomes" id="UP001632038"/>
    </source>
</evidence>
<dbReference type="InterPro" id="IPR036885">
    <property type="entry name" value="SWIB_MDM2_dom_sf"/>
</dbReference>